<evidence type="ECO:0000256" key="8">
    <source>
        <dbReference type="ARBA" id="ARBA00022737"/>
    </source>
</evidence>
<reference evidence="23 24" key="1">
    <citation type="journal article" date="2008" name="Nature">
        <title>Genome analysis of the platypus reveals unique signatures of evolution.</title>
        <authorList>
            <person name="Warren W.C."/>
            <person name="Hillier L.W."/>
            <person name="Marshall Graves J.A."/>
            <person name="Birney E."/>
            <person name="Ponting C.P."/>
            <person name="Grutzner F."/>
            <person name="Belov K."/>
            <person name="Miller W."/>
            <person name="Clarke L."/>
            <person name="Chinwalla A.T."/>
            <person name="Yang S.P."/>
            <person name="Heger A."/>
            <person name="Locke D.P."/>
            <person name="Miethke P."/>
            <person name="Waters P.D."/>
            <person name="Veyrunes F."/>
            <person name="Fulton L."/>
            <person name="Fulton B."/>
            <person name="Graves T."/>
            <person name="Wallis J."/>
            <person name="Puente X.S."/>
            <person name="Lopez-Otin C."/>
            <person name="Ordonez G.R."/>
            <person name="Eichler E.E."/>
            <person name="Chen L."/>
            <person name="Cheng Z."/>
            <person name="Deakin J.E."/>
            <person name="Alsop A."/>
            <person name="Thompson K."/>
            <person name="Kirby P."/>
            <person name="Papenfuss A.T."/>
            <person name="Wakefield M.J."/>
            <person name="Olender T."/>
            <person name="Lancet D."/>
            <person name="Huttley G.A."/>
            <person name="Smit A.F."/>
            <person name="Pask A."/>
            <person name="Temple-Smith P."/>
            <person name="Batzer M.A."/>
            <person name="Walker J.A."/>
            <person name="Konkel M.K."/>
            <person name="Harris R.S."/>
            <person name="Whittington C.M."/>
            <person name="Wong E.S."/>
            <person name="Gemmell N.J."/>
            <person name="Buschiazzo E."/>
            <person name="Vargas Jentzsch I.M."/>
            <person name="Merkel A."/>
            <person name="Schmitz J."/>
            <person name="Zemann A."/>
            <person name="Churakov G."/>
            <person name="Kriegs J.O."/>
            <person name="Brosius J."/>
            <person name="Murchison E.P."/>
            <person name="Sachidanandam R."/>
            <person name="Smith C."/>
            <person name="Hannon G.J."/>
            <person name="Tsend-Ayush E."/>
            <person name="McMillan D."/>
            <person name="Attenborough R."/>
            <person name="Rens W."/>
            <person name="Ferguson-Smith M."/>
            <person name="Lefevre C.M."/>
            <person name="Sharp J.A."/>
            <person name="Nicholas K.R."/>
            <person name="Ray D.A."/>
            <person name="Kube M."/>
            <person name="Reinhardt R."/>
            <person name="Pringle T.H."/>
            <person name="Taylor J."/>
            <person name="Jones R.C."/>
            <person name="Nixon B."/>
            <person name="Dacheux J.L."/>
            <person name="Niwa H."/>
            <person name="Sekita Y."/>
            <person name="Huang X."/>
            <person name="Stark A."/>
            <person name="Kheradpour P."/>
            <person name="Kellis M."/>
            <person name="Flicek P."/>
            <person name="Chen Y."/>
            <person name="Webber C."/>
            <person name="Hardison R."/>
            <person name="Nelson J."/>
            <person name="Hallsworth-Pepin K."/>
            <person name="Delehaunty K."/>
            <person name="Markovic C."/>
            <person name="Minx P."/>
            <person name="Feng Y."/>
            <person name="Kremitzki C."/>
            <person name="Mitreva M."/>
            <person name="Glasscock J."/>
            <person name="Wylie T."/>
            <person name="Wohldmann P."/>
            <person name="Thiru P."/>
            <person name="Nhan M.N."/>
            <person name="Pohl C.S."/>
            <person name="Smith S.M."/>
            <person name="Hou S."/>
            <person name="Nefedov M."/>
            <person name="de Jong P.J."/>
            <person name="Renfree M.B."/>
            <person name="Mardis E.R."/>
            <person name="Wilson R.K."/>
        </authorList>
    </citation>
    <scope>NUCLEOTIDE SEQUENCE [LARGE SCALE GENOMIC DNA]</scope>
    <source>
        <strain evidence="23 24">Glennie</strain>
    </source>
</reference>
<keyword evidence="16 21" id="KW-0472">Membrane</keyword>
<keyword evidence="11" id="KW-0067">ATP-binding</keyword>
<evidence type="ECO:0000313" key="24">
    <source>
        <dbReference type="Proteomes" id="UP000002279"/>
    </source>
</evidence>
<dbReference type="Gene3D" id="1.25.40.20">
    <property type="entry name" value="Ankyrin repeat-containing domain"/>
    <property type="match status" value="1"/>
</dbReference>
<dbReference type="PRINTS" id="PR01768">
    <property type="entry name" value="TRPVRECEPTOR"/>
</dbReference>
<feature type="compositionally biased region" description="Basic and acidic residues" evidence="20">
    <location>
        <begin position="19"/>
        <end position="37"/>
    </location>
</feature>
<keyword evidence="15" id="KW-0406">Ion transport</keyword>
<evidence type="ECO:0000256" key="3">
    <source>
        <dbReference type="ARBA" id="ARBA00022475"/>
    </source>
</evidence>
<feature type="transmembrane region" description="Helical" evidence="21">
    <location>
        <begin position="534"/>
        <end position="555"/>
    </location>
</feature>
<feature type="repeat" description="ANK" evidence="19">
    <location>
        <begin position="161"/>
        <end position="193"/>
    </location>
</feature>
<evidence type="ECO:0000256" key="12">
    <source>
        <dbReference type="ARBA" id="ARBA00022860"/>
    </source>
</evidence>
<evidence type="ECO:0000256" key="7">
    <source>
        <dbReference type="ARBA" id="ARBA00022723"/>
    </source>
</evidence>
<dbReference type="PROSITE" id="PS50088">
    <property type="entry name" value="ANK_REPEAT"/>
    <property type="match status" value="1"/>
</dbReference>
<feature type="transmembrane region" description="Helical" evidence="21">
    <location>
        <begin position="430"/>
        <end position="447"/>
    </location>
</feature>
<evidence type="ECO:0000256" key="13">
    <source>
        <dbReference type="ARBA" id="ARBA00022989"/>
    </source>
</evidence>
<dbReference type="InterPro" id="IPR036770">
    <property type="entry name" value="Ankyrin_rpt-contain_sf"/>
</dbReference>
<dbReference type="GeneTree" id="ENSGT00940000158512"/>
<evidence type="ECO:0000259" key="22">
    <source>
        <dbReference type="Pfam" id="PF00520"/>
    </source>
</evidence>
<dbReference type="Gene3D" id="1.10.287.70">
    <property type="match status" value="1"/>
</dbReference>
<dbReference type="InParanoid" id="F6WJB2"/>
<keyword evidence="3" id="KW-1003">Cell membrane</keyword>
<keyword evidence="8" id="KW-0677">Repeat</keyword>
<keyword evidence="5" id="KW-0107">Calcium channel</keyword>
<organism evidence="23 24">
    <name type="scientific">Ornithorhynchus anatinus</name>
    <name type="common">Duckbill platypus</name>
    <dbReference type="NCBI Taxonomy" id="9258"/>
    <lineage>
        <taxon>Eukaryota</taxon>
        <taxon>Metazoa</taxon>
        <taxon>Chordata</taxon>
        <taxon>Craniata</taxon>
        <taxon>Vertebrata</taxon>
        <taxon>Euteleostomi</taxon>
        <taxon>Mammalia</taxon>
        <taxon>Monotremata</taxon>
        <taxon>Ornithorhynchidae</taxon>
        <taxon>Ornithorhynchus</taxon>
    </lineage>
</organism>
<dbReference type="InterPro" id="IPR008347">
    <property type="entry name" value="TrpV1-4"/>
</dbReference>
<keyword evidence="13 21" id="KW-1133">Transmembrane helix</keyword>
<keyword evidence="9" id="KW-0547">Nucleotide-binding</keyword>
<dbReference type="AlphaFoldDB" id="F6WJB2"/>
<dbReference type="GO" id="GO:0046872">
    <property type="term" value="F:metal ion binding"/>
    <property type="evidence" value="ECO:0007669"/>
    <property type="project" value="UniProtKB-KW"/>
</dbReference>
<reference evidence="23" key="2">
    <citation type="submission" date="2025-08" db="UniProtKB">
        <authorList>
            <consortium name="Ensembl"/>
        </authorList>
    </citation>
    <scope>IDENTIFICATION</scope>
    <source>
        <strain evidence="23">Glennie</strain>
    </source>
</reference>
<evidence type="ECO:0000256" key="6">
    <source>
        <dbReference type="ARBA" id="ARBA00022692"/>
    </source>
</evidence>
<dbReference type="Pfam" id="PF00520">
    <property type="entry name" value="Ion_trans"/>
    <property type="match status" value="1"/>
</dbReference>
<evidence type="ECO:0000256" key="5">
    <source>
        <dbReference type="ARBA" id="ARBA00022673"/>
    </source>
</evidence>
<dbReference type="PROSITE" id="PS50297">
    <property type="entry name" value="ANK_REP_REGION"/>
    <property type="match status" value="1"/>
</dbReference>
<proteinExistence type="predicted"/>
<evidence type="ECO:0000256" key="14">
    <source>
        <dbReference type="ARBA" id="ARBA00023043"/>
    </source>
</evidence>
<gene>
    <name evidence="23" type="primary">TRPV2</name>
</gene>
<dbReference type="Bgee" id="ENSOANG00000012689">
    <property type="expression patterns" value="Expressed in fibroblast and 7 other cell types or tissues"/>
</dbReference>
<dbReference type="STRING" id="9258.ENSOANP00000025973"/>
<comment type="subcellular location">
    <subcellularLocation>
        <location evidence="1">Cell membrane</location>
        <topology evidence="1">Multi-pass membrane protein</topology>
    </subcellularLocation>
</comment>
<feature type="transmembrane region" description="Helical" evidence="21">
    <location>
        <begin position="459"/>
        <end position="481"/>
    </location>
</feature>
<evidence type="ECO:0000256" key="9">
    <source>
        <dbReference type="ARBA" id="ARBA00022741"/>
    </source>
</evidence>
<keyword evidence="14 19" id="KW-0040">ANK repeat</keyword>
<dbReference type="NCBIfam" id="TIGR00870">
    <property type="entry name" value="trp"/>
    <property type="match status" value="1"/>
</dbReference>
<evidence type="ECO:0000256" key="1">
    <source>
        <dbReference type="ARBA" id="ARBA00004651"/>
    </source>
</evidence>
<evidence type="ECO:0000256" key="17">
    <source>
        <dbReference type="ARBA" id="ARBA00023303"/>
    </source>
</evidence>
<dbReference type="eggNOG" id="KOG3676">
    <property type="taxonomic scope" value="Eukaryota"/>
</dbReference>
<dbReference type="PANTHER" id="PTHR10582:SF5">
    <property type="entry name" value="TRANSIENT RECEPTOR POTENTIAL CATION CHANNEL SUBFAMILY V MEMBER 2"/>
    <property type="match status" value="1"/>
</dbReference>
<keyword evidence="2" id="KW-0813">Transport</keyword>
<dbReference type="GO" id="GO:0098703">
    <property type="term" value="P:calcium ion import across plasma membrane"/>
    <property type="evidence" value="ECO:0000318"/>
    <property type="project" value="GO_Central"/>
</dbReference>
<evidence type="ECO:0000256" key="4">
    <source>
        <dbReference type="ARBA" id="ARBA00022568"/>
    </source>
</evidence>
<dbReference type="SUPFAM" id="SSF48403">
    <property type="entry name" value="Ankyrin repeat"/>
    <property type="match status" value="1"/>
</dbReference>
<protein>
    <submittedName>
        <fullName evidence="23">Transient receptor potential cation channel subfamily V member 2</fullName>
    </submittedName>
</protein>
<keyword evidence="6 21" id="KW-0812">Transmembrane</keyword>
<evidence type="ECO:0000256" key="15">
    <source>
        <dbReference type="ARBA" id="ARBA00023065"/>
    </source>
</evidence>
<keyword evidence="24" id="KW-1185">Reference proteome</keyword>
<keyword evidence="17" id="KW-0407">Ion channel</keyword>
<evidence type="ECO:0000256" key="16">
    <source>
        <dbReference type="ARBA" id="ARBA00023136"/>
    </source>
</evidence>
<feature type="transmembrane region" description="Helical" evidence="21">
    <location>
        <begin position="616"/>
        <end position="638"/>
    </location>
</feature>
<sequence length="797" mass="90818">MPEPARPTVFMLETTDSSPEERANASARPEGKGRKNELPPMESAFQKENSDFTPSIRVNVNYHPSNQQDPNRFDRDRLFGAVARGDPEELEGLKEYLQRTGKFLTNSEYKEANTGKTCLMKALLNLKAGENATILPLLQIDRELGNPLPLVNATCYDENYRGHSALHIAIEKRSLTWVKVLVENGANVHAKADGQFFQKSKGICFYFGELPLSLAACTKQWDVVEFLLENPHQPARLEEGDSQGNTVLHALVMIADNSKENTSLVSAMYDDILRAGARICPSMKLEDIPNNQGLTPLKLAAKEGKIEIFKHILQREMSGEYQHLSRRFTEWSYGPVQAALYDLSSVDSSEDNSVLDIIVFGCRAPNRHKMVVLEPLNKLLQEKWESLAIRFYFNFACYVIYMMIFTAVAYHQPVLGKTFLPLKATAGNSMLLMGHILILFGGFYLFFGQLRYFWKRHRFLWITFVDSYFEILILVQSLTTVVAQVLCFMELEWYLPVLVFSLVVGWVNTLYYTRGFEPTGIYSVMIQKVILRDLLRFLLIYFVFLFGFAVALVSLTREALPLPPLNTSLTHPEVGGGNDDDGKTSYSSMFAASLELFKFTIGMGELEFQEHLRFKGFVMFLLLVYVLLTYILLLNMLIALMSETVNSVSTDSKSIWKLQRAIAVLEMEMGYWWCRRKKKRSGTFLTVGVTPDQKTDERWCFRKGLEQMKSLPFWGSTFYEQTGTRCQEQSQLGHTGLQLPRFLNGMGFCLQISDHLTESVSLETGLEQTCRLLKTCSILLQTLDLWNLSELTLRADD</sequence>
<dbReference type="FunFam" id="1.10.287.70:FF:000074">
    <property type="entry name" value="Transient receptor potential cation channel subfamily V member 1"/>
    <property type="match status" value="1"/>
</dbReference>
<keyword evidence="4" id="KW-0109">Calcium transport</keyword>
<accession>F6WJB2</accession>
<dbReference type="PANTHER" id="PTHR10582">
    <property type="entry name" value="TRANSIENT RECEPTOR POTENTIAL ION CHANNEL PROTEIN"/>
    <property type="match status" value="1"/>
</dbReference>
<dbReference type="HOGENOM" id="CLU_012795_1_1_1"/>
<evidence type="ECO:0000256" key="10">
    <source>
        <dbReference type="ARBA" id="ARBA00022837"/>
    </source>
</evidence>
<evidence type="ECO:0000313" key="23">
    <source>
        <dbReference type="Ensembl" id="ENSOANP00000025973.2"/>
    </source>
</evidence>
<evidence type="ECO:0000256" key="20">
    <source>
        <dbReference type="SAM" id="MobiDB-lite"/>
    </source>
</evidence>
<dbReference type="GO" id="GO:0005262">
    <property type="term" value="F:calcium channel activity"/>
    <property type="evidence" value="ECO:0000318"/>
    <property type="project" value="GO_Central"/>
</dbReference>
<dbReference type="Pfam" id="PF00023">
    <property type="entry name" value="Ank"/>
    <property type="match status" value="1"/>
</dbReference>
<name>F6WJB2_ORNAN</name>
<comment type="catalytic activity">
    <reaction evidence="18">
        <text>Ca(2+)(in) = Ca(2+)(out)</text>
        <dbReference type="Rhea" id="RHEA:29671"/>
        <dbReference type="ChEBI" id="CHEBI:29108"/>
    </reaction>
</comment>
<feature type="transmembrane region" description="Helical" evidence="21">
    <location>
        <begin position="391"/>
        <end position="410"/>
    </location>
</feature>
<dbReference type="GO" id="GO:0005886">
    <property type="term" value="C:plasma membrane"/>
    <property type="evidence" value="ECO:0000318"/>
    <property type="project" value="GO_Central"/>
</dbReference>
<dbReference type="OMA" id="WRRHVFI"/>
<dbReference type="FunCoup" id="F6WJB2">
    <property type="interactions" value="444"/>
</dbReference>
<dbReference type="InterPro" id="IPR002110">
    <property type="entry name" value="Ankyrin_rpt"/>
</dbReference>
<feature type="transmembrane region" description="Helical" evidence="21">
    <location>
        <begin position="493"/>
        <end position="513"/>
    </location>
</feature>
<dbReference type="GO" id="GO:0009266">
    <property type="term" value="P:response to temperature stimulus"/>
    <property type="evidence" value="ECO:0007669"/>
    <property type="project" value="Ensembl"/>
</dbReference>
<dbReference type="FunFam" id="1.25.40.20:FF:000018">
    <property type="entry name" value="Transient receptor potential cation channel subfamily V member 1"/>
    <property type="match status" value="1"/>
</dbReference>
<dbReference type="GO" id="GO:0005516">
    <property type="term" value="F:calmodulin binding"/>
    <property type="evidence" value="ECO:0007669"/>
    <property type="project" value="UniProtKB-KW"/>
</dbReference>
<evidence type="ECO:0000256" key="19">
    <source>
        <dbReference type="PROSITE-ProRule" id="PRU00023"/>
    </source>
</evidence>
<dbReference type="Ensembl" id="ENSOANT00000029776.3">
    <property type="protein sequence ID" value="ENSOANP00000025973.2"/>
    <property type="gene ID" value="ENSOANG00000012689.4"/>
</dbReference>
<feature type="region of interest" description="Disordered" evidence="20">
    <location>
        <begin position="1"/>
        <end position="52"/>
    </location>
</feature>
<dbReference type="InterPro" id="IPR005821">
    <property type="entry name" value="Ion_trans_dom"/>
</dbReference>
<evidence type="ECO:0000256" key="11">
    <source>
        <dbReference type="ARBA" id="ARBA00022840"/>
    </source>
</evidence>
<evidence type="ECO:0000256" key="21">
    <source>
        <dbReference type="SAM" id="Phobius"/>
    </source>
</evidence>
<dbReference type="Proteomes" id="UP000002279">
    <property type="component" value="Chromosome 17"/>
</dbReference>
<keyword evidence="7" id="KW-0479">Metal-binding</keyword>
<evidence type="ECO:0000256" key="2">
    <source>
        <dbReference type="ARBA" id="ARBA00022448"/>
    </source>
</evidence>
<keyword evidence="10" id="KW-0106">Calcium</keyword>
<feature type="domain" description="Ion transport" evidence="22">
    <location>
        <begin position="392"/>
        <end position="651"/>
    </location>
</feature>
<keyword evidence="12" id="KW-0112">Calmodulin-binding</keyword>
<reference evidence="23" key="3">
    <citation type="submission" date="2025-09" db="UniProtKB">
        <authorList>
            <consortium name="Ensembl"/>
        </authorList>
    </citation>
    <scope>IDENTIFICATION</scope>
    <source>
        <strain evidence="23">Glennie</strain>
    </source>
</reference>
<dbReference type="GO" id="GO:0005524">
    <property type="term" value="F:ATP binding"/>
    <property type="evidence" value="ECO:0007669"/>
    <property type="project" value="UniProtKB-KW"/>
</dbReference>
<dbReference type="InterPro" id="IPR024862">
    <property type="entry name" value="TRPV"/>
</dbReference>
<dbReference type="SMART" id="SM00248">
    <property type="entry name" value="ANK"/>
    <property type="match status" value="3"/>
</dbReference>
<evidence type="ECO:0000256" key="18">
    <source>
        <dbReference type="ARBA" id="ARBA00036634"/>
    </source>
</evidence>